<evidence type="ECO:0000313" key="2">
    <source>
        <dbReference type="Proteomes" id="UP000051913"/>
    </source>
</evidence>
<dbReference type="EMBL" id="LLXX01000122">
    <property type="protein sequence ID" value="KRR04711.1"/>
    <property type="molecule type" value="Genomic_DNA"/>
</dbReference>
<dbReference type="Proteomes" id="UP000051913">
    <property type="component" value="Unassembled WGS sequence"/>
</dbReference>
<protein>
    <submittedName>
        <fullName evidence="1">Uncharacterized protein</fullName>
    </submittedName>
</protein>
<proteinExistence type="predicted"/>
<gene>
    <name evidence="1" type="ORF">CP49_18570</name>
</gene>
<name>A0A0R3L9Z0_9BRAD</name>
<organism evidence="1 2">
    <name type="scientific">Bradyrhizobium valentinum</name>
    <dbReference type="NCBI Taxonomy" id="1518501"/>
    <lineage>
        <taxon>Bacteria</taxon>
        <taxon>Pseudomonadati</taxon>
        <taxon>Pseudomonadota</taxon>
        <taxon>Alphaproteobacteria</taxon>
        <taxon>Hyphomicrobiales</taxon>
        <taxon>Nitrobacteraceae</taxon>
        <taxon>Bradyrhizobium</taxon>
    </lineage>
</organism>
<comment type="caution">
    <text evidence="1">The sequence shown here is derived from an EMBL/GenBank/DDBJ whole genome shotgun (WGS) entry which is preliminary data.</text>
</comment>
<evidence type="ECO:0000313" key="1">
    <source>
        <dbReference type="EMBL" id="KRR04711.1"/>
    </source>
</evidence>
<reference evidence="1 2" key="1">
    <citation type="submission" date="2014-03" db="EMBL/GenBank/DDBJ databases">
        <title>Bradyrhizobium valentinum sp. nov., isolated from effective nodules of Lupinus mariae-josephae, a lupine endemic of basic-lime soils in Eastern Spain.</title>
        <authorList>
            <person name="Duran D."/>
            <person name="Rey L."/>
            <person name="Navarro A."/>
            <person name="Busquets A."/>
            <person name="Imperial J."/>
            <person name="Ruiz-Argueso T."/>
        </authorList>
    </citation>
    <scope>NUCLEOTIDE SEQUENCE [LARGE SCALE GENOMIC DNA]</scope>
    <source>
        <strain evidence="1 2">LmjM3</strain>
    </source>
</reference>
<dbReference type="AlphaFoldDB" id="A0A0R3L9Z0"/>
<accession>A0A0R3L9Z0</accession>
<keyword evidence="2" id="KW-1185">Reference proteome</keyword>
<sequence>MIVPRGTELTSMATGWSQHRQIEWHYIPASRSDSFVELSHDLIISPVFVGVTVPNPTATLTRRKGPSGAEFYVFFWKHWLGRPEPA</sequence>